<keyword evidence="3" id="KW-1185">Reference proteome</keyword>
<keyword evidence="1" id="KW-1133">Transmembrane helix</keyword>
<keyword evidence="1" id="KW-0472">Membrane</keyword>
<evidence type="ECO:0000256" key="1">
    <source>
        <dbReference type="SAM" id="Phobius"/>
    </source>
</evidence>
<accession>A0A1X6YB11</accession>
<protein>
    <submittedName>
        <fullName evidence="2">Uncharacterized protein</fullName>
    </submittedName>
</protein>
<dbReference type="Proteomes" id="UP000194012">
    <property type="component" value="Unassembled WGS sequence"/>
</dbReference>
<dbReference type="RefSeq" id="WP_085825414.1">
    <property type="nucleotide sequence ID" value="NZ_FWFJ01000002.1"/>
</dbReference>
<name>A0A1X6YB11_9RHOB</name>
<dbReference type="EMBL" id="FWFJ01000002">
    <property type="protein sequence ID" value="SLN15411.1"/>
    <property type="molecule type" value="Genomic_DNA"/>
</dbReference>
<dbReference type="AlphaFoldDB" id="A0A1X6YB11"/>
<reference evidence="3" key="1">
    <citation type="submission" date="2017-03" db="EMBL/GenBank/DDBJ databases">
        <authorList>
            <person name="Rodrigo-Torres L."/>
            <person name="Arahal R.D."/>
            <person name="Lucena T."/>
        </authorList>
    </citation>
    <scope>NUCLEOTIDE SEQUENCE [LARGE SCALE GENOMIC DNA]</scope>
    <source>
        <strain evidence="3">CECT 8370</strain>
    </source>
</reference>
<sequence length="120" mass="12223">MTLTSLAIALSGAGVLVTGTLAALFLRDPVAGMAAAQHRADKLPEVMADRFVGMGVLALAATLYGDLKVIAVLFAVFAYTGFHDAWIYARGGFATGTHLAAGFAGAFVSVVAMVAMMGQG</sequence>
<evidence type="ECO:0000313" key="2">
    <source>
        <dbReference type="EMBL" id="SLN15411.1"/>
    </source>
</evidence>
<gene>
    <name evidence="2" type="ORF">ROG8370_00412</name>
</gene>
<feature type="transmembrane region" description="Helical" evidence="1">
    <location>
        <begin position="6"/>
        <end position="26"/>
    </location>
</feature>
<evidence type="ECO:0000313" key="3">
    <source>
        <dbReference type="Proteomes" id="UP000194012"/>
    </source>
</evidence>
<organism evidence="2 3">
    <name type="scientific">Roseovarius gaetbuli</name>
    <dbReference type="NCBI Taxonomy" id="1356575"/>
    <lineage>
        <taxon>Bacteria</taxon>
        <taxon>Pseudomonadati</taxon>
        <taxon>Pseudomonadota</taxon>
        <taxon>Alphaproteobacteria</taxon>
        <taxon>Rhodobacterales</taxon>
        <taxon>Roseobacteraceae</taxon>
        <taxon>Roseovarius</taxon>
    </lineage>
</organism>
<keyword evidence="1" id="KW-0812">Transmembrane</keyword>
<feature type="transmembrane region" description="Helical" evidence="1">
    <location>
        <begin position="99"/>
        <end position="118"/>
    </location>
</feature>
<dbReference type="OrthoDB" id="7868624at2"/>
<proteinExistence type="predicted"/>